<name>A0AAV7RJJ4_PLEWA</name>
<evidence type="ECO:0000313" key="2">
    <source>
        <dbReference type="EMBL" id="KAJ1151630.1"/>
    </source>
</evidence>
<dbReference type="EMBL" id="JANPWB010000009">
    <property type="protein sequence ID" value="KAJ1151630.1"/>
    <property type="molecule type" value="Genomic_DNA"/>
</dbReference>
<organism evidence="2 3">
    <name type="scientific">Pleurodeles waltl</name>
    <name type="common">Iberian ribbed newt</name>
    <dbReference type="NCBI Taxonomy" id="8319"/>
    <lineage>
        <taxon>Eukaryota</taxon>
        <taxon>Metazoa</taxon>
        <taxon>Chordata</taxon>
        <taxon>Craniata</taxon>
        <taxon>Vertebrata</taxon>
        <taxon>Euteleostomi</taxon>
        <taxon>Amphibia</taxon>
        <taxon>Batrachia</taxon>
        <taxon>Caudata</taxon>
        <taxon>Salamandroidea</taxon>
        <taxon>Salamandridae</taxon>
        <taxon>Pleurodelinae</taxon>
        <taxon>Pleurodeles</taxon>
    </lineage>
</organism>
<dbReference type="Proteomes" id="UP001066276">
    <property type="component" value="Chromosome 5"/>
</dbReference>
<protein>
    <submittedName>
        <fullName evidence="2">Uncharacterized protein</fullName>
    </submittedName>
</protein>
<feature type="compositionally biased region" description="Polar residues" evidence="1">
    <location>
        <begin position="148"/>
        <end position="158"/>
    </location>
</feature>
<feature type="region of interest" description="Disordered" evidence="1">
    <location>
        <begin position="87"/>
        <end position="158"/>
    </location>
</feature>
<keyword evidence="3" id="KW-1185">Reference proteome</keyword>
<reference evidence="2" key="1">
    <citation type="journal article" date="2022" name="bioRxiv">
        <title>Sequencing and chromosome-scale assembly of the giantPleurodeles waltlgenome.</title>
        <authorList>
            <person name="Brown T."/>
            <person name="Elewa A."/>
            <person name="Iarovenko S."/>
            <person name="Subramanian E."/>
            <person name="Araus A.J."/>
            <person name="Petzold A."/>
            <person name="Susuki M."/>
            <person name="Suzuki K.-i.T."/>
            <person name="Hayashi T."/>
            <person name="Toyoda A."/>
            <person name="Oliveira C."/>
            <person name="Osipova E."/>
            <person name="Leigh N.D."/>
            <person name="Simon A."/>
            <person name="Yun M.H."/>
        </authorList>
    </citation>
    <scope>NUCLEOTIDE SEQUENCE</scope>
    <source>
        <strain evidence="2">20211129_DDA</strain>
        <tissue evidence="2">Liver</tissue>
    </source>
</reference>
<comment type="caution">
    <text evidence="2">The sequence shown here is derived from an EMBL/GenBank/DDBJ whole genome shotgun (WGS) entry which is preliminary data.</text>
</comment>
<dbReference type="AlphaFoldDB" id="A0AAV7RJJ4"/>
<accession>A0AAV7RJJ4</accession>
<proteinExistence type="predicted"/>
<sequence>MGAPHIGVPSKRAGPQLCPHWIRDAWSLHKHRGATAGLHFQGSRGRASTGLLPAMPFLHQDPRGAPASEQLLLGDLDIVELPLPQASPYQSSCMTPRRPSGLGARTRLRGQKLPLSKAGLDPPASSAVPSALPPLGTGARSKRVAKGKTSNLSIPSDL</sequence>
<feature type="compositionally biased region" description="Low complexity" evidence="1">
    <location>
        <begin position="120"/>
        <end position="135"/>
    </location>
</feature>
<evidence type="ECO:0000313" key="3">
    <source>
        <dbReference type="Proteomes" id="UP001066276"/>
    </source>
</evidence>
<evidence type="ECO:0000256" key="1">
    <source>
        <dbReference type="SAM" id="MobiDB-lite"/>
    </source>
</evidence>
<gene>
    <name evidence="2" type="ORF">NDU88_004410</name>
</gene>